<name>K4JS64_9CAUD</name>
<gene>
    <name evidence="1" type="ORF">CcrColossus_gp066</name>
</gene>
<evidence type="ECO:0000313" key="1">
    <source>
        <dbReference type="EMBL" id="AFU87936.1"/>
    </source>
</evidence>
<reference evidence="1 2" key="1">
    <citation type="journal article" date="2012" name="BMC Genomics">
        <title>The Caulobacter crescentus phage phiCbK: genomics of a canonical phage.</title>
        <authorList>
            <person name="Gill J.J."/>
            <person name="Berry J.D."/>
            <person name="Russell W.K."/>
            <person name="Lessor L."/>
            <person name="Escobar Garcia D.A."/>
            <person name="Hernandez D."/>
            <person name="Kane A."/>
            <person name="Keene J."/>
            <person name="Maddox M."/>
            <person name="Martin R."/>
            <person name="Mohan S."/>
            <person name="Thorn A.M."/>
            <person name="Russell D.H."/>
            <person name="Young R."/>
        </authorList>
    </citation>
    <scope>NUCLEOTIDE SEQUENCE [LARGE SCALE GENOMIC DNA]</scope>
</reference>
<proteinExistence type="predicted"/>
<dbReference type="RefSeq" id="YP_006988300.1">
    <property type="nucleotide sequence ID" value="NC_019406.1"/>
</dbReference>
<accession>K4JS64</accession>
<dbReference type="Proteomes" id="UP000000463">
    <property type="component" value="Segment"/>
</dbReference>
<dbReference type="GeneID" id="13994995"/>
<evidence type="ECO:0000313" key="2">
    <source>
        <dbReference type="Proteomes" id="UP000000463"/>
    </source>
</evidence>
<sequence length="106" mass="11948">MIRLTDFSAADPYLYVDPRRIVYVETIKGAEDEPERLTTIHLDGADHTLQVRETPTEVLRLKTGWENRVQMVDMPAADLHKLIAAALVADTDDGVPELQYLVGWAD</sequence>
<organism evidence="1 2">
    <name type="scientific">Caulobacter phage CcrColossus</name>
    <dbReference type="NCBI Taxonomy" id="1211640"/>
    <lineage>
        <taxon>Viruses</taxon>
        <taxon>Duplodnaviria</taxon>
        <taxon>Heunggongvirae</taxon>
        <taxon>Uroviricota</taxon>
        <taxon>Caudoviricetes</taxon>
        <taxon>Jeanschmidtviridae</taxon>
        <taxon>Colossusvirus</taxon>
        <taxon>Colossusvirus colossus</taxon>
    </lineage>
</organism>
<protein>
    <submittedName>
        <fullName evidence="1">Uncharacterized protein</fullName>
    </submittedName>
</protein>
<dbReference type="KEGG" id="vg:13994995"/>
<keyword evidence="2" id="KW-1185">Reference proteome</keyword>
<dbReference type="EMBL" id="JX100810">
    <property type="protein sequence ID" value="AFU87936.1"/>
    <property type="molecule type" value="Genomic_DNA"/>
</dbReference>